<dbReference type="InterPro" id="IPR013424">
    <property type="entry name" value="Ice-binding_C"/>
</dbReference>
<name>A0A551YN68_MICAE</name>
<evidence type="ECO:0000256" key="1">
    <source>
        <dbReference type="SAM" id="MobiDB-lite"/>
    </source>
</evidence>
<proteinExistence type="predicted"/>
<comment type="caution">
    <text evidence="2">The sequence shown here is derived from an EMBL/GenBank/DDBJ whole genome shotgun (WGS) entry which is preliminary data.</text>
</comment>
<protein>
    <submittedName>
        <fullName evidence="2">PEP-CTERM sorting domain-containing protein</fullName>
    </submittedName>
</protein>
<accession>A0A551YN68</accession>
<reference evidence="2 3" key="1">
    <citation type="submission" date="2019-01" db="EMBL/GenBank/DDBJ databases">
        <title>Coherence of Microcystis species and biogeography revealed through population genomics.</title>
        <authorList>
            <person name="Perez-Carrascal O.M."/>
            <person name="Terrat Y."/>
            <person name="Giani A."/>
            <person name="Fortin N."/>
            <person name="Tromas N."/>
            <person name="Shapiro B.J."/>
        </authorList>
    </citation>
    <scope>NUCLEOTIDE SEQUENCE [LARGE SCALE GENOMIC DNA]</scope>
    <source>
        <strain evidence="2">Ma_QC_C_20070703_M131</strain>
    </source>
</reference>
<dbReference type="NCBIfam" id="TIGR02595">
    <property type="entry name" value="PEP_CTERM"/>
    <property type="match status" value="1"/>
</dbReference>
<dbReference type="EMBL" id="SFCA01000009">
    <property type="protein sequence ID" value="TRT62434.1"/>
    <property type="molecule type" value="Genomic_DNA"/>
</dbReference>
<dbReference type="AlphaFoldDB" id="A0A551YN68"/>
<feature type="compositionally biased region" description="Pro residues" evidence="1">
    <location>
        <begin position="15"/>
        <end position="26"/>
    </location>
</feature>
<dbReference type="Proteomes" id="UP000316443">
    <property type="component" value="Unassembled WGS sequence"/>
</dbReference>
<organism evidence="2 3">
    <name type="scientific">Microcystis aeruginosa Ma_QC_C_20070703_M131</name>
    <dbReference type="NCBI Taxonomy" id="2486263"/>
    <lineage>
        <taxon>Bacteria</taxon>
        <taxon>Bacillati</taxon>
        <taxon>Cyanobacteriota</taxon>
        <taxon>Cyanophyceae</taxon>
        <taxon>Oscillatoriophycideae</taxon>
        <taxon>Chroococcales</taxon>
        <taxon>Microcystaceae</taxon>
        <taxon>Microcystis</taxon>
    </lineage>
</organism>
<evidence type="ECO:0000313" key="2">
    <source>
        <dbReference type="EMBL" id="TRT62434.1"/>
    </source>
</evidence>
<feature type="region of interest" description="Disordered" evidence="1">
    <location>
        <begin position="7"/>
        <end position="28"/>
    </location>
</feature>
<sequence>MAIIYVKSGSTGNGSPPPPPPPPISVPEPSNLIGFITLSGLMLGNAVKKAQNSG</sequence>
<evidence type="ECO:0000313" key="3">
    <source>
        <dbReference type="Proteomes" id="UP000316443"/>
    </source>
</evidence>
<gene>
    <name evidence="2" type="ORF">EWV85_00595</name>
</gene>